<evidence type="ECO:0000259" key="2">
    <source>
        <dbReference type="PROSITE" id="PS50937"/>
    </source>
</evidence>
<protein>
    <submittedName>
        <fullName evidence="3">MerR family transcriptional regulator</fullName>
    </submittedName>
</protein>
<dbReference type="SMART" id="SM00422">
    <property type="entry name" value="HTH_MERR"/>
    <property type="match status" value="1"/>
</dbReference>
<dbReference type="RefSeq" id="WP_213006421.1">
    <property type="nucleotide sequence ID" value="NZ_BOQN01000030.1"/>
</dbReference>
<dbReference type="PANTHER" id="PTHR30204:SF97">
    <property type="entry name" value="MERR FAMILY REGULATORY PROTEIN"/>
    <property type="match status" value="1"/>
</dbReference>
<feature type="domain" description="HTH merR-type" evidence="2">
    <location>
        <begin position="5"/>
        <end position="75"/>
    </location>
</feature>
<sequence>MTSRTLTIGEFARRAGLTAKVLRAYDDSGLLRPASVDPLNGYRYYQPDQLERARRLSVLRRLEMPLAVAAEILDAPDAEAVVRLDRWWAAEEAAMQARRGSLHWLRGRLANSASSVEASFTVRVREVPTFKIASIRTAVDQNGLVEAIRDLEWAIRSHLHGWAEAEFAEHWVIFHGPVTPESEATIEVCVPFTGVVEPLGEIAIRLESAHREAYATVARDDCFYPRIMRAYEAVDDYLSTEGLTRIGPEREIYLGEWHRIAGTDPFVHVSIPIKE</sequence>
<dbReference type="Gene3D" id="1.10.1660.10">
    <property type="match status" value="1"/>
</dbReference>
<dbReference type="Proteomes" id="UP000677082">
    <property type="component" value="Unassembled WGS sequence"/>
</dbReference>
<dbReference type="InterPro" id="IPR047057">
    <property type="entry name" value="MerR_fam"/>
</dbReference>
<dbReference type="Gene3D" id="3.20.80.10">
    <property type="entry name" value="Regulatory factor, effector binding domain"/>
    <property type="match status" value="1"/>
</dbReference>
<dbReference type="PROSITE" id="PS00552">
    <property type="entry name" value="HTH_MERR_1"/>
    <property type="match status" value="1"/>
</dbReference>
<keyword evidence="1" id="KW-0238">DNA-binding</keyword>
<evidence type="ECO:0000256" key="1">
    <source>
        <dbReference type="ARBA" id="ARBA00023125"/>
    </source>
</evidence>
<dbReference type="PANTHER" id="PTHR30204">
    <property type="entry name" value="REDOX-CYCLING DRUG-SENSING TRANSCRIPTIONAL ACTIVATOR SOXR"/>
    <property type="match status" value="1"/>
</dbReference>
<evidence type="ECO:0000313" key="4">
    <source>
        <dbReference type="Proteomes" id="UP000677082"/>
    </source>
</evidence>
<name>A0A919T7C6_9ACTN</name>
<dbReference type="AlphaFoldDB" id="A0A919T7C6"/>
<dbReference type="InterPro" id="IPR011256">
    <property type="entry name" value="Reg_factor_effector_dom_sf"/>
</dbReference>
<organism evidence="3 4">
    <name type="scientific">Paractinoplanes toevensis</name>
    <dbReference type="NCBI Taxonomy" id="571911"/>
    <lineage>
        <taxon>Bacteria</taxon>
        <taxon>Bacillati</taxon>
        <taxon>Actinomycetota</taxon>
        <taxon>Actinomycetes</taxon>
        <taxon>Micromonosporales</taxon>
        <taxon>Micromonosporaceae</taxon>
        <taxon>Paractinoplanes</taxon>
    </lineage>
</organism>
<reference evidence="3 4" key="1">
    <citation type="submission" date="2021-03" db="EMBL/GenBank/DDBJ databases">
        <title>Whole genome shotgun sequence of Actinoplanes toevensis NBRC 105298.</title>
        <authorList>
            <person name="Komaki H."/>
            <person name="Tamura T."/>
        </authorList>
    </citation>
    <scope>NUCLEOTIDE SEQUENCE [LARGE SCALE GENOMIC DNA]</scope>
    <source>
        <strain evidence="3 4">NBRC 105298</strain>
    </source>
</reference>
<dbReference type="GO" id="GO:0003677">
    <property type="term" value="F:DNA binding"/>
    <property type="evidence" value="ECO:0007669"/>
    <property type="project" value="UniProtKB-KW"/>
</dbReference>
<proteinExistence type="predicted"/>
<dbReference type="SUPFAM" id="SSF46955">
    <property type="entry name" value="Putative DNA-binding domain"/>
    <property type="match status" value="1"/>
</dbReference>
<accession>A0A919T7C6</accession>
<dbReference type="EMBL" id="BOQN01000030">
    <property type="protein sequence ID" value="GIM90488.1"/>
    <property type="molecule type" value="Genomic_DNA"/>
</dbReference>
<gene>
    <name evidence="3" type="ORF">Ato02nite_022810</name>
</gene>
<keyword evidence="4" id="KW-1185">Reference proteome</keyword>
<dbReference type="Pfam" id="PF13411">
    <property type="entry name" value="MerR_1"/>
    <property type="match status" value="1"/>
</dbReference>
<dbReference type="GO" id="GO:0003700">
    <property type="term" value="F:DNA-binding transcription factor activity"/>
    <property type="evidence" value="ECO:0007669"/>
    <property type="project" value="InterPro"/>
</dbReference>
<dbReference type="InterPro" id="IPR009061">
    <property type="entry name" value="DNA-bd_dom_put_sf"/>
</dbReference>
<dbReference type="InterPro" id="IPR000551">
    <property type="entry name" value="MerR-type_HTH_dom"/>
</dbReference>
<comment type="caution">
    <text evidence="3">The sequence shown here is derived from an EMBL/GenBank/DDBJ whole genome shotgun (WGS) entry which is preliminary data.</text>
</comment>
<evidence type="ECO:0000313" key="3">
    <source>
        <dbReference type="EMBL" id="GIM90488.1"/>
    </source>
</evidence>
<dbReference type="PROSITE" id="PS50937">
    <property type="entry name" value="HTH_MERR_2"/>
    <property type="match status" value="1"/>
</dbReference>